<reference evidence="1" key="1">
    <citation type="submission" date="2022-07" db="EMBL/GenBank/DDBJ databases">
        <title>Enhanced cultured diversity of the mouse gut microbiota enables custom-made synthetic communities.</title>
        <authorList>
            <person name="Afrizal A."/>
        </authorList>
    </citation>
    <scope>NUCLEOTIDE SEQUENCE</scope>
    <source>
        <strain evidence="1">DSM 29186</strain>
    </source>
</reference>
<gene>
    <name evidence="1" type="ORF">NSA58_08050</name>
</gene>
<keyword evidence="2" id="KW-1185">Reference proteome</keyword>
<dbReference type="Proteomes" id="UP001140817">
    <property type="component" value="Unassembled WGS sequence"/>
</dbReference>
<proteinExistence type="predicted"/>
<dbReference type="AlphaFoldDB" id="A0A9X2S3V2"/>
<name>A0A9X2S3V2_9FIRM</name>
<organism evidence="1 2">
    <name type="scientific">Terrisporobacter muris</name>
    <dbReference type="NCBI Taxonomy" id="2963284"/>
    <lineage>
        <taxon>Bacteria</taxon>
        <taxon>Bacillati</taxon>
        <taxon>Bacillota</taxon>
        <taxon>Clostridia</taxon>
        <taxon>Peptostreptococcales</taxon>
        <taxon>Peptostreptococcaceae</taxon>
        <taxon>Terrisporobacter</taxon>
    </lineage>
</organism>
<evidence type="ECO:0000313" key="2">
    <source>
        <dbReference type="Proteomes" id="UP001140817"/>
    </source>
</evidence>
<dbReference type="EMBL" id="JANKBY010000075">
    <property type="protein sequence ID" value="MCR1822736.1"/>
    <property type="molecule type" value="Genomic_DNA"/>
</dbReference>
<accession>A0A9X2S3V2</accession>
<dbReference type="RefSeq" id="WP_257560367.1">
    <property type="nucleotide sequence ID" value="NZ_JANKBY010000075.1"/>
</dbReference>
<evidence type="ECO:0000313" key="1">
    <source>
        <dbReference type="EMBL" id="MCR1822736.1"/>
    </source>
</evidence>
<protein>
    <submittedName>
        <fullName evidence="1">Uncharacterized protein</fullName>
    </submittedName>
</protein>
<sequence>MSNKKDFWKEDRETLFKRAVENIIDVSDMHSYKEGSLVEVGSGFTDSDFVVTDIENNYISIYENYKEVLRIDKNSNALVMINEILKEV</sequence>
<comment type="caution">
    <text evidence="1">The sequence shown here is derived from an EMBL/GenBank/DDBJ whole genome shotgun (WGS) entry which is preliminary data.</text>
</comment>